<reference evidence="4" key="1">
    <citation type="submission" date="2024-03" db="EMBL/GenBank/DDBJ databases">
        <title>WGS assembly of Saponaria officinalis var. Norfolk2.</title>
        <authorList>
            <person name="Jenkins J."/>
            <person name="Shu S."/>
            <person name="Grimwood J."/>
            <person name="Barry K."/>
            <person name="Goodstein D."/>
            <person name="Schmutz J."/>
            <person name="Leebens-Mack J."/>
            <person name="Osbourn A."/>
        </authorList>
    </citation>
    <scope>NUCLEOTIDE SEQUENCE [LARGE SCALE GENOMIC DNA]</scope>
    <source>
        <strain evidence="4">JIC</strain>
    </source>
</reference>
<feature type="compositionally biased region" description="Basic and acidic residues" evidence="3">
    <location>
        <begin position="130"/>
        <end position="145"/>
    </location>
</feature>
<evidence type="ECO:0000313" key="5">
    <source>
        <dbReference type="Proteomes" id="UP001443914"/>
    </source>
</evidence>
<keyword evidence="5" id="KW-1185">Reference proteome</keyword>
<feature type="compositionally biased region" description="Basic and acidic residues" evidence="3">
    <location>
        <begin position="96"/>
        <end position="116"/>
    </location>
</feature>
<dbReference type="InterPro" id="IPR029688">
    <property type="entry name" value="ICR"/>
</dbReference>
<feature type="region of interest" description="Disordered" evidence="3">
    <location>
        <begin position="1"/>
        <end position="168"/>
    </location>
</feature>
<protein>
    <submittedName>
        <fullName evidence="4">Uncharacterized protein</fullName>
    </submittedName>
</protein>
<accession>A0AAW1LIJ1</accession>
<dbReference type="PANTHER" id="PTHR34224:SF2">
    <property type="entry name" value="INTERACTOR OF CONSTITUTIVE ACTIVE ROPS 4"/>
    <property type="match status" value="1"/>
</dbReference>
<dbReference type="EMBL" id="JBDFQZ010000004">
    <property type="protein sequence ID" value="KAK9732965.1"/>
    <property type="molecule type" value="Genomic_DNA"/>
</dbReference>
<dbReference type="PANTHER" id="PTHR34224">
    <property type="entry name" value="INTERACTOR OF CONSTITUTIVE ACTIVE ROPS 2, CHLOROPLASTIC-RELATED"/>
    <property type="match status" value="1"/>
</dbReference>
<organism evidence="4 5">
    <name type="scientific">Saponaria officinalis</name>
    <name type="common">Common soapwort</name>
    <name type="synonym">Lychnis saponaria</name>
    <dbReference type="NCBI Taxonomy" id="3572"/>
    <lineage>
        <taxon>Eukaryota</taxon>
        <taxon>Viridiplantae</taxon>
        <taxon>Streptophyta</taxon>
        <taxon>Embryophyta</taxon>
        <taxon>Tracheophyta</taxon>
        <taxon>Spermatophyta</taxon>
        <taxon>Magnoliopsida</taxon>
        <taxon>eudicotyledons</taxon>
        <taxon>Gunneridae</taxon>
        <taxon>Pentapetalae</taxon>
        <taxon>Caryophyllales</taxon>
        <taxon>Caryophyllaceae</taxon>
        <taxon>Caryophylleae</taxon>
        <taxon>Saponaria</taxon>
    </lineage>
</organism>
<dbReference type="Proteomes" id="UP001443914">
    <property type="component" value="Unassembled WGS sequence"/>
</dbReference>
<feature type="compositionally biased region" description="Basic and acidic residues" evidence="3">
    <location>
        <begin position="32"/>
        <end position="51"/>
    </location>
</feature>
<keyword evidence="2" id="KW-0175">Coiled coil</keyword>
<name>A0AAW1LIJ1_SAPOF</name>
<feature type="region of interest" description="Disordered" evidence="3">
    <location>
        <begin position="196"/>
        <end position="216"/>
    </location>
</feature>
<feature type="compositionally biased region" description="Pro residues" evidence="3">
    <location>
        <begin position="10"/>
        <end position="19"/>
    </location>
</feature>
<comment type="caution">
    <text evidence="4">The sequence shown here is derived from an EMBL/GenBank/DDBJ whole genome shotgun (WGS) entry which is preliminary data.</text>
</comment>
<proteinExistence type="inferred from homology"/>
<dbReference type="AlphaFoldDB" id="A0AAW1LIJ1"/>
<gene>
    <name evidence="4" type="ORF">RND81_04G034900</name>
</gene>
<evidence type="ECO:0000256" key="3">
    <source>
        <dbReference type="SAM" id="MobiDB-lite"/>
    </source>
</evidence>
<evidence type="ECO:0000256" key="1">
    <source>
        <dbReference type="ARBA" id="ARBA00009778"/>
    </source>
</evidence>
<feature type="compositionally biased region" description="Basic and acidic residues" evidence="3">
    <location>
        <begin position="152"/>
        <end position="168"/>
    </location>
</feature>
<comment type="similarity">
    <text evidence="1">Belongs to the ICR family.</text>
</comment>
<evidence type="ECO:0000256" key="2">
    <source>
        <dbReference type="ARBA" id="ARBA00023054"/>
    </source>
</evidence>
<sequence length="216" mass="24562">MNRGVEVPQRPSPASPAPRGPRHLRTSSSDYDPLHQRPLTERSPRIMDRRSPRITQSDPANHKKLRTRITDLETQLAQAQHELKSLKHQLSSAKKQAQEELNKKPTTDTKSRDRPDNGVPDEINPETDVFEVHVEKLLVESKDESSQSEVTEAEKTSSCDEAASKNEDINHYKAMVEEKEKEKQVIIEENQTLKQQLEEAKSQDATARSKEEELAA</sequence>
<evidence type="ECO:0000313" key="4">
    <source>
        <dbReference type="EMBL" id="KAK9732965.1"/>
    </source>
</evidence>